<dbReference type="KEGG" id="alus:STSP2_03257"/>
<keyword evidence="2" id="KW-1185">Reference proteome</keyword>
<sequence length="253" mass="28534">MDKKRVDEKESIIDLDDFEEQVSLWQLIPAGKGEALQRLKLIVDAELNSKTQKENRRPLSLLISGKNGDKVLHAKAFLRALGIEQIKKTSAQLAQNYNDLIEFFHLSTLDTGHIISGAQNMKGLIVKDLYNIVSQGVLTRWNYANMGKTGWPVLGPVIVTSYAQKAVPLEVREHFTHRVEIEDYSKAQLEQVCIQRLAYANIAYEKRVPGLLTDLRNGYDSVIQLLRDSVLVMRAEGRKTLTEKDVIAASAFD</sequence>
<dbReference type="AlphaFoldDB" id="A0A1U9NQF8"/>
<dbReference type="STRING" id="1936003.STSP2_03257"/>
<proteinExistence type="predicted"/>
<evidence type="ECO:0000313" key="1">
    <source>
        <dbReference type="EMBL" id="AQT70055.1"/>
    </source>
</evidence>
<accession>A0A1U9NQF8</accession>
<name>A0A1U9NQF8_9BACT</name>
<dbReference type="EMBL" id="CP019791">
    <property type="protein sequence ID" value="AQT70055.1"/>
    <property type="molecule type" value="Genomic_DNA"/>
</dbReference>
<organism evidence="1 2">
    <name type="scientific">Anaerohalosphaera lusitana</name>
    <dbReference type="NCBI Taxonomy" id="1936003"/>
    <lineage>
        <taxon>Bacteria</taxon>
        <taxon>Pseudomonadati</taxon>
        <taxon>Planctomycetota</taxon>
        <taxon>Phycisphaerae</taxon>
        <taxon>Sedimentisphaerales</taxon>
        <taxon>Anaerohalosphaeraceae</taxon>
        <taxon>Anaerohalosphaera</taxon>
    </lineage>
</organism>
<gene>
    <name evidence="1" type="ORF">STSP2_03257</name>
</gene>
<protein>
    <submittedName>
        <fullName evidence="1">Uncharacterized protein</fullName>
    </submittedName>
</protein>
<reference evidence="2" key="1">
    <citation type="submission" date="2017-02" db="EMBL/GenBank/DDBJ databases">
        <title>Comparative genomics and description of representatives of a novel lineage of planctomycetes thriving in anoxic sediments.</title>
        <authorList>
            <person name="Spring S."/>
            <person name="Bunk B."/>
            <person name="Sproer C."/>
        </authorList>
    </citation>
    <scope>NUCLEOTIDE SEQUENCE [LARGE SCALE GENOMIC DNA]</scope>
    <source>
        <strain evidence="2">ST-NAGAB-D1</strain>
    </source>
</reference>
<dbReference type="RefSeq" id="WP_146663678.1">
    <property type="nucleotide sequence ID" value="NZ_CP019791.1"/>
</dbReference>
<dbReference type="Proteomes" id="UP000189674">
    <property type="component" value="Chromosome"/>
</dbReference>
<evidence type="ECO:0000313" key="2">
    <source>
        <dbReference type="Proteomes" id="UP000189674"/>
    </source>
</evidence>